<dbReference type="AlphaFoldDB" id="A0A0K8P2H4"/>
<dbReference type="OrthoDB" id="9813282at2"/>
<accession>A0A0K8P2H4</accession>
<comment type="caution">
    <text evidence="4">The sequence shown here is derived from an EMBL/GenBank/DDBJ whole genome shotgun (WGS) entry which is preliminary data.</text>
</comment>
<dbReference type="Proteomes" id="UP000037660">
    <property type="component" value="Unassembled WGS sequence"/>
</dbReference>
<gene>
    <name evidence="4" type="ORF">ISF6_2574</name>
</gene>
<reference evidence="5" key="1">
    <citation type="submission" date="2015-07" db="EMBL/GenBank/DDBJ databases">
        <title>Discovery of a poly(ethylene terephthalate assimilation.</title>
        <authorList>
            <person name="Yoshida S."/>
            <person name="Hiraga K."/>
            <person name="Takehana T."/>
            <person name="Taniguchi I."/>
            <person name="Yamaji H."/>
            <person name="Maeda Y."/>
            <person name="Toyohara K."/>
            <person name="Miyamoto K."/>
            <person name="Kimura Y."/>
            <person name="Oda K."/>
        </authorList>
    </citation>
    <scope>NUCLEOTIDE SEQUENCE [LARGE SCALE GENOMIC DNA]</scope>
    <source>
        <strain evidence="5">NBRC 110686 / TISTR 2288 / 201-F6</strain>
    </source>
</reference>
<reference evidence="4 5" key="2">
    <citation type="journal article" date="2016" name="Science">
        <title>A bacterium that degrades and assimilates poly(ethylene terephthalate).</title>
        <authorList>
            <person name="Yoshida S."/>
            <person name="Hiraga K."/>
            <person name="Takehana T."/>
            <person name="Taniguchi I."/>
            <person name="Yamaji H."/>
            <person name="Maeda Y."/>
            <person name="Toyohara K."/>
            <person name="Miyamoto K."/>
            <person name="Kimura Y."/>
            <person name="Oda K."/>
        </authorList>
    </citation>
    <scope>NUCLEOTIDE SEQUENCE [LARGE SCALE GENOMIC DNA]</scope>
    <source>
        <strain evidence="5">NBRC 110686 / TISTR 2288 / 201-F6</strain>
    </source>
</reference>
<dbReference type="EMBL" id="BBYR01000038">
    <property type="protein sequence ID" value="GAP36734.1"/>
    <property type="molecule type" value="Genomic_DNA"/>
</dbReference>
<organism evidence="4 5">
    <name type="scientific">Piscinibacter sakaiensis</name>
    <name type="common">Ideonella sakaiensis</name>
    <dbReference type="NCBI Taxonomy" id="1547922"/>
    <lineage>
        <taxon>Bacteria</taxon>
        <taxon>Pseudomonadati</taxon>
        <taxon>Pseudomonadota</taxon>
        <taxon>Betaproteobacteria</taxon>
        <taxon>Burkholderiales</taxon>
        <taxon>Sphaerotilaceae</taxon>
        <taxon>Piscinibacter</taxon>
    </lineage>
</organism>
<dbReference type="SUPFAM" id="SSF54637">
    <property type="entry name" value="Thioesterase/thiol ester dehydrase-isomerase"/>
    <property type="match status" value="1"/>
</dbReference>
<dbReference type="PANTHER" id="PTHR21660:SF1">
    <property type="entry name" value="ACYL-COENZYME A THIOESTERASE 13"/>
    <property type="match status" value="1"/>
</dbReference>
<dbReference type="InterPro" id="IPR003736">
    <property type="entry name" value="PAAI_dom"/>
</dbReference>
<keyword evidence="5" id="KW-1185">Reference proteome</keyword>
<dbReference type="RefSeq" id="WP_157548956.1">
    <property type="nucleotide sequence ID" value="NZ_BBYR01000038.1"/>
</dbReference>
<name>A0A0K8P2H4_PISS1</name>
<dbReference type="InterPro" id="IPR006683">
    <property type="entry name" value="Thioestr_dom"/>
</dbReference>
<evidence type="ECO:0000256" key="1">
    <source>
        <dbReference type="ARBA" id="ARBA00008324"/>
    </source>
</evidence>
<dbReference type="NCBIfam" id="TIGR00369">
    <property type="entry name" value="unchar_dom_1"/>
    <property type="match status" value="1"/>
</dbReference>
<evidence type="ECO:0000313" key="5">
    <source>
        <dbReference type="Proteomes" id="UP000037660"/>
    </source>
</evidence>
<evidence type="ECO:0000256" key="2">
    <source>
        <dbReference type="ARBA" id="ARBA00022801"/>
    </source>
</evidence>
<dbReference type="GO" id="GO:0047617">
    <property type="term" value="F:fatty acyl-CoA hydrolase activity"/>
    <property type="evidence" value="ECO:0007669"/>
    <property type="project" value="InterPro"/>
</dbReference>
<dbReference type="InterPro" id="IPR029069">
    <property type="entry name" value="HotDog_dom_sf"/>
</dbReference>
<evidence type="ECO:0000313" key="4">
    <source>
        <dbReference type="EMBL" id="GAP36734.1"/>
    </source>
</evidence>
<proteinExistence type="inferred from homology"/>
<evidence type="ECO:0000259" key="3">
    <source>
        <dbReference type="Pfam" id="PF03061"/>
    </source>
</evidence>
<keyword evidence="2" id="KW-0378">Hydrolase</keyword>
<dbReference type="Gene3D" id="3.10.129.10">
    <property type="entry name" value="Hotdog Thioesterase"/>
    <property type="match status" value="1"/>
</dbReference>
<sequence length="169" mass="17387">MSATPPTADRLAAELPGLAIVQRMLDGEVPGAPIAEALDYRLVEAALGVASFEGQASARFLNPHGTVHGGWIATVLDSALGCAVRTTLKPGHQYTTLDLKVSFLRALTPRTGPVRATGRVLHSGGRVASAEARLTGPDGSLYAHATATCLVLPASPPRSEPPPAPQGTP</sequence>
<dbReference type="STRING" id="1547922.ISF6_2574"/>
<dbReference type="PANTHER" id="PTHR21660">
    <property type="entry name" value="THIOESTERASE SUPERFAMILY MEMBER-RELATED"/>
    <property type="match status" value="1"/>
</dbReference>
<dbReference type="CDD" id="cd03443">
    <property type="entry name" value="PaaI_thioesterase"/>
    <property type="match status" value="1"/>
</dbReference>
<dbReference type="InterPro" id="IPR039298">
    <property type="entry name" value="ACOT13"/>
</dbReference>
<comment type="similarity">
    <text evidence="1">Belongs to the thioesterase PaaI family.</text>
</comment>
<protein>
    <recommendedName>
        <fullName evidence="3">Thioesterase domain-containing protein</fullName>
    </recommendedName>
</protein>
<feature type="domain" description="Thioesterase" evidence="3">
    <location>
        <begin position="64"/>
        <end position="140"/>
    </location>
</feature>
<dbReference type="Pfam" id="PF03061">
    <property type="entry name" value="4HBT"/>
    <property type="match status" value="1"/>
</dbReference>